<keyword evidence="3" id="KW-1185">Reference proteome</keyword>
<reference evidence="2 3" key="1">
    <citation type="submission" date="2016-05" db="EMBL/GenBank/DDBJ databases">
        <title>A degradative enzymes factory behind the ericoid mycorrhizal symbiosis.</title>
        <authorList>
            <consortium name="DOE Joint Genome Institute"/>
            <person name="Martino E."/>
            <person name="Morin E."/>
            <person name="Grelet G."/>
            <person name="Kuo A."/>
            <person name="Kohler A."/>
            <person name="Daghino S."/>
            <person name="Barry K."/>
            <person name="Choi C."/>
            <person name="Cichocki N."/>
            <person name="Clum A."/>
            <person name="Copeland A."/>
            <person name="Hainaut M."/>
            <person name="Haridas S."/>
            <person name="Labutti K."/>
            <person name="Lindquist E."/>
            <person name="Lipzen A."/>
            <person name="Khouja H.-R."/>
            <person name="Murat C."/>
            <person name="Ohm R."/>
            <person name="Olson A."/>
            <person name="Spatafora J."/>
            <person name="Veneault-Fourrey C."/>
            <person name="Henrissat B."/>
            <person name="Grigoriev I."/>
            <person name="Martin F."/>
            <person name="Perotto S."/>
        </authorList>
    </citation>
    <scope>NUCLEOTIDE SEQUENCE [LARGE SCALE GENOMIC DNA]</scope>
    <source>
        <strain evidence="2 3">UAMH 7357</strain>
    </source>
</reference>
<organism evidence="2 3">
    <name type="scientific">Hyaloscypha hepaticicola</name>
    <dbReference type="NCBI Taxonomy" id="2082293"/>
    <lineage>
        <taxon>Eukaryota</taxon>
        <taxon>Fungi</taxon>
        <taxon>Dikarya</taxon>
        <taxon>Ascomycota</taxon>
        <taxon>Pezizomycotina</taxon>
        <taxon>Leotiomycetes</taxon>
        <taxon>Helotiales</taxon>
        <taxon>Hyaloscyphaceae</taxon>
        <taxon>Hyaloscypha</taxon>
    </lineage>
</organism>
<feature type="region of interest" description="Disordered" evidence="1">
    <location>
        <begin position="328"/>
        <end position="375"/>
    </location>
</feature>
<name>A0A2J6Q8Q9_9HELO</name>
<accession>A0A2J6Q8Q9</accession>
<dbReference type="AlphaFoldDB" id="A0A2J6Q8Q9"/>
<proteinExistence type="predicted"/>
<dbReference type="OrthoDB" id="252020at2759"/>
<dbReference type="Proteomes" id="UP000235672">
    <property type="component" value="Unassembled WGS sequence"/>
</dbReference>
<sequence>MSMGSLLFQETKTSRNHAAMQTPPNLQNRAQFAPVELSGAYQGGGYTNGPINTGFRHELAENTMPQIVQQISHYTPLSFSPFSIPTDSDSLSSGFPYGPRLAQLRITREQWHQFSLEVVNTAKLSFSEDAAAWATGVGTGAASSAFLLVFGPAVGYYTGKAVHKKTVVKKVKEKLAQDGDLRNVLRRWNEGSFREKGIQVWMEAPSEQVAVDVQLGMSNRDVEREAKRLARRFRIVVQPFDPRNAPLGQTGWEREQSPVSSAISHPGQSPEQISQGQGWNQSQAPTKPYMAPAQQSQLGWGNQQPLGHDGRPMGMVQELPAPHVQHGWANQQLDGKRMGTAQDLPGTPGGPFIAELDGGDFQRPPELPPKLPPKV</sequence>
<feature type="compositionally biased region" description="Polar residues" evidence="1">
    <location>
        <begin position="257"/>
        <end position="285"/>
    </location>
</feature>
<feature type="region of interest" description="Disordered" evidence="1">
    <location>
        <begin position="246"/>
        <end position="291"/>
    </location>
</feature>
<gene>
    <name evidence="2" type="ORF">NA56DRAFT_93731</name>
</gene>
<dbReference type="EMBL" id="KZ613477">
    <property type="protein sequence ID" value="PMD22641.1"/>
    <property type="molecule type" value="Genomic_DNA"/>
</dbReference>
<protein>
    <submittedName>
        <fullName evidence="2">Uncharacterized protein</fullName>
    </submittedName>
</protein>
<evidence type="ECO:0000313" key="3">
    <source>
        <dbReference type="Proteomes" id="UP000235672"/>
    </source>
</evidence>
<evidence type="ECO:0000256" key="1">
    <source>
        <dbReference type="SAM" id="MobiDB-lite"/>
    </source>
</evidence>
<feature type="compositionally biased region" description="Pro residues" evidence="1">
    <location>
        <begin position="365"/>
        <end position="375"/>
    </location>
</feature>
<evidence type="ECO:0000313" key="2">
    <source>
        <dbReference type="EMBL" id="PMD22641.1"/>
    </source>
</evidence>
<dbReference type="InterPro" id="IPR028018">
    <property type="entry name" value="DUF4646"/>
</dbReference>
<dbReference type="Pfam" id="PF15496">
    <property type="entry name" value="DUF4646"/>
    <property type="match status" value="1"/>
</dbReference>